<dbReference type="EMBL" id="JBBHLL010000464">
    <property type="protein sequence ID" value="KAK7802407.1"/>
    <property type="molecule type" value="Genomic_DNA"/>
</dbReference>
<evidence type="ECO:0000313" key="3">
    <source>
        <dbReference type="Proteomes" id="UP001488838"/>
    </source>
</evidence>
<evidence type="ECO:0000313" key="2">
    <source>
        <dbReference type="EMBL" id="KAK7802407.1"/>
    </source>
</evidence>
<accession>A0AAW0HMW6</accession>
<proteinExistence type="predicted"/>
<reference evidence="2 3" key="1">
    <citation type="journal article" date="2023" name="bioRxiv">
        <title>Conserved and derived expression patterns and positive selection on dental genes reveal complex evolutionary context of ever-growing rodent molars.</title>
        <authorList>
            <person name="Calamari Z.T."/>
            <person name="Song A."/>
            <person name="Cohen E."/>
            <person name="Akter M."/>
            <person name="Roy R.D."/>
            <person name="Hallikas O."/>
            <person name="Christensen M.M."/>
            <person name="Li P."/>
            <person name="Marangoni P."/>
            <person name="Jernvall J."/>
            <person name="Klein O.D."/>
        </authorList>
    </citation>
    <scope>NUCLEOTIDE SEQUENCE [LARGE SCALE GENOMIC DNA]</scope>
    <source>
        <strain evidence="2">V071</strain>
    </source>
</reference>
<keyword evidence="3" id="KW-1185">Reference proteome</keyword>
<evidence type="ECO:0000256" key="1">
    <source>
        <dbReference type="SAM" id="MobiDB-lite"/>
    </source>
</evidence>
<protein>
    <submittedName>
        <fullName evidence="2">Uncharacterized protein</fullName>
    </submittedName>
</protein>
<gene>
    <name evidence="2" type="ORF">U0070_023524</name>
</gene>
<sequence length="121" mass="13537">MSRKRAFPAEVSDVDALPGEWVWPQLGSETWGCLIGCRSSPAKAWCLVTTNQKRGWTLARDGNAEVVRIWRELTLLQLCISWREILAVVTDTPERALKRHSPEECEGAGCSVRPESWSGAQ</sequence>
<name>A0AAW0HMW6_MYOGA</name>
<feature type="region of interest" description="Disordered" evidence="1">
    <location>
        <begin position="98"/>
        <end position="121"/>
    </location>
</feature>
<comment type="caution">
    <text evidence="2">The sequence shown here is derived from an EMBL/GenBank/DDBJ whole genome shotgun (WGS) entry which is preliminary data.</text>
</comment>
<dbReference type="AlphaFoldDB" id="A0AAW0HMW6"/>
<organism evidence="2 3">
    <name type="scientific">Myodes glareolus</name>
    <name type="common">Bank vole</name>
    <name type="synonym">Clethrionomys glareolus</name>
    <dbReference type="NCBI Taxonomy" id="447135"/>
    <lineage>
        <taxon>Eukaryota</taxon>
        <taxon>Metazoa</taxon>
        <taxon>Chordata</taxon>
        <taxon>Craniata</taxon>
        <taxon>Vertebrata</taxon>
        <taxon>Euteleostomi</taxon>
        <taxon>Mammalia</taxon>
        <taxon>Eutheria</taxon>
        <taxon>Euarchontoglires</taxon>
        <taxon>Glires</taxon>
        <taxon>Rodentia</taxon>
        <taxon>Myomorpha</taxon>
        <taxon>Muroidea</taxon>
        <taxon>Cricetidae</taxon>
        <taxon>Arvicolinae</taxon>
        <taxon>Myodes</taxon>
    </lineage>
</organism>
<dbReference type="Proteomes" id="UP001488838">
    <property type="component" value="Unassembled WGS sequence"/>
</dbReference>